<gene>
    <name evidence="2" type="ORF">RSOLAG1IB_03639</name>
</gene>
<dbReference type="OrthoDB" id="5378975at2759"/>
<dbReference type="AlphaFoldDB" id="A0A0B7FP26"/>
<sequence>MDEWDSSVWANSAPPSGNNESSNATENTPTTSHLVASQSQTLSFSLDDAFDDKSAPTTPSFFSTTKLPSNSTFGAVTNGSSAPADDGFGDFDDFAATSAPVQAGDDDFGEFGDFGDGEDGGGFGANASHRFEEVVDDNFQNDGFGTASLEMPTHWQPLSVDPLPPPNELSGLVQELMGPCWASLRPEELMSDEPERQVEGLARILVTPESRSLHALLTQQPPNLSNPPTWTRSRIRRQHLIALGIPVNLDEVLPQSSLKPLPVLHIQTQAANHPRPLSAPPGPRPGELPQGKSGTGSARGSRTGTPVGSPIVGPGKKLPVSGASRLGPKPQLDRGKIDEALEISSESLALMPLPHLEAHLATMRTLTTSTSALLSHLLQQREALQQDSETYNKLIAELVGEAQKMKSGGAKSRTGAIKRGSLM</sequence>
<accession>A0A0B7FP26</accession>
<dbReference type="Proteomes" id="UP000059188">
    <property type="component" value="Unassembled WGS sequence"/>
</dbReference>
<dbReference type="InterPro" id="IPR031355">
    <property type="entry name" value="YBL010C/LAA2-like"/>
</dbReference>
<feature type="compositionally biased region" description="Polar residues" evidence="1">
    <location>
        <begin position="8"/>
        <end position="38"/>
    </location>
</feature>
<feature type="region of interest" description="Disordered" evidence="1">
    <location>
        <begin position="1"/>
        <end position="38"/>
    </location>
</feature>
<organism evidence="2 3">
    <name type="scientific">Thanatephorus cucumeris (strain AG1-IB / isolate 7/3/14)</name>
    <name type="common">Lettuce bottom rot fungus</name>
    <name type="synonym">Rhizoctonia solani</name>
    <dbReference type="NCBI Taxonomy" id="1108050"/>
    <lineage>
        <taxon>Eukaryota</taxon>
        <taxon>Fungi</taxon>
        <taxon>Dikarya</taxon>
        <taxon>Basidiomycota</taxon>
        <taxon>Agaricomycotina</taxon>
        <taxon>Agaricomycetes</taxon>
        <taxon>Cantharellales</taxon>
        <taxon>Ceratobasidiaceae</taxon>
        <taxon>Rhizoctonia</taxon>
        <taxon>Rhizoctonia solani AG-1</taxon>
    </lineage>
</organism>
<dbReference type="STRING" id="1108050.A0A0B7FP26"/>
<name>A0A0B7FP26_THACB</name>
<evidence type="ECO:0000313" key="2">
    <source>
        <dbReference type="EMBL" id="CEL59706.1"/>
    </source>
</evidence>
<feature type="compositionally biased region" description="Low complexity" evidence="1">
    <location>
        <begin position="291"/>
        <end position="305"/>
    </location>
</feature>
<evidence type="ECO:0000256" key="1">
    <source>
        <dbReference type="SAM" id="MobiDB-lite"/>
    </source>
</evidence>
<reference evidence="2 3" key="1">
    <citation type="submission" date="2014-11" db="EMBL/GenBank/DDBJ databases">
        <authorList>
            <person name="Wibberg Daniel"/>
        </authorList>
    </citation>
    <scope>NUCLEOTIDE SEQUENCE [LARGE SCALE GENOMIC DNA]</scope>
    <source>
        <strain evidence="2">Rhizoctonia solani AG1-IB 7/3/14</strain>
    </source>
</reference>
<evidence type="ECO:0000313" key="3">
    <source>
        <dbReference type="Proteomes" id="UP000059188"/>
    </source>
</evidence>
<keyword evidence="3" id="KW-1185">Reference proteome</keyword>
<feature type="region of interest" description="Disordered" evidence="1">
    <location>
        <begin position="87"/>
        <end position="126"/>
    </location>
</feature>
<dbReference type="EMBL" id="LN679103">
    <property type="protein sequence ID" value="CEL59706.1"/>
    <property type="molecule type" value="Genomic_DNA"/>
</dbReference>
<dbReference type="PANTHER" id="PTHR38698:SF1">
    <property type="entry name" value="FUNGAL PROTEIN"/>
    <property type="match status" value="1"/>
</dbReference>
<dbReference type="PANTHER" id="PTHR38698">
    <property type="entry name" value="EXPRESSED PROTEIN"/>
    <property type="match status" value="1"/>
</dbReference>
<dbReference type="Pfam" id="PF17104">
    <property type="entry name" value="YBL010C_LAA2"/>
    <property type="match status" value="1"/>
</dbReference>
<proteinExistence type="predicted"/>
<feature type="compositionally biased region" description="Pro residues" evidence="1">
    <location>
        <begin position="277"/>
        <end position="286"/>
    </location>
</feature>
<feature type="compositionally biased region" description="Acidic residues" evidence="1">
    <location>
        <begin position="104"/>
        <end position="119"/>
    </location>
</feature>
<protein>
    <submittedName>
        <fullName evidence="2">Uncharacterized protein</fullName>
    </submittedName>
</protein>
<feature type="region of interest" description="Disordered" evidence="1">
    <location>
        <begin position="272"/>
        <end position="333"/>
    </location>
</feature>